<evidence type="ECO:0000256" key="1">
    <source>
        <dbReference type="SAM" id="Phobius"/>
    </source>
</evidence>
<keyword evidence="1" id="KW-0472">Membrane</keyword>
<dbReference type="OrthoDB" id="9007851at2"/>
<name>A0A1X7KNG8_9BURK</name>
<reference evidence="3" key="1">
    <citation type="submission" date="2017-04" db="EMBL/GenBank/DDBJ databases">
        <authorList>
            <person name="Varghese N."/>
            <person name="Submissions S."/>
        </authorList>
    </citation>
    <scope>NUCLEOTIDE SEQUENCE [LARGE SCALE GENOMIC DNA]</scope>
    <source>
        <strain evidence="3">LMG 29540</strain>
    </source>
</reference>
<feature type="transmembrane region" description="Helical" evidence="1">
    <location>
        <begin position="79"/>
        <end position="96"/>
    </location>
</feature>
<dbReference type="EMBL" id="FXAT01000004">
    <property type="protein sequence ID" value="SMG42906.1"/>
    <property type="molecule type" value="Genomic_DNA"/>
</dbReference>
<keyword evidence="1" id="KW-1133">Transmembrane helix</keyword>
<evidence type="ECO:0000313" key="3">
    <source>
        <dbReference type="Proteomes" id="UP000193228"/>
    </source>
</evidence>
<sequence>MTNFLLDLLVNLALFAIVSLACALYNRLGASATLSGPRMFAVFALLALVFDAVLTFFVFADAQSHYGQFSRAAAFFQRAGAYVLAIVAAFVLHHVVRRRRSTKLDAGKTIVISTSPYSESRLRV</sequence>
<organism evidence="2 3">
    <name type="scientific">Paraburkholderia susongensis</name>
    <dbReference type="NCBI Taxonomy" id="1515439"/>
    <lineage>
        <taxon>Bacteria</taxon>
        <taxon>Pseudomonadati</taxon>
        <taxon>Pseudomonadota</taxon>
        <taxon>Betaproteobacteria</taxon>
        <taxon>Burkholderiales</taxon>
        <taxon>Burkholderiaceae</taxon>
        <taxon>Paraburkholderia</taxon>
    </lineage>
</organism>
<proteinExistence type="predicted"/>
<gene>
    <name evidence="2" type="ORF">SAMN06265784_104117</name>
</gene>
<accession>A0A1X7KNG8</accession>
<protein>
    <submittedName>
        <fullName evidence="2">Uncharacterized protein</fullName>
    </submittedName>
</protein>
<evidence type="ECO:0000313" key="2">
    <source>
        <dbReference type="EMBL" id="SMG42906.1"/>
    </source>
</evidence>
<dbReference type="Proteomes" id="UP000193228">
    <property type="component" value="Unassembled WGS sequence"/>
</dbReference>
<dbReference type="AlphaFoldDB" id="A0A1X7KNG8"/>
<keyword evidence="3" id="KW-1185">Reference proteome</keyword>
<feature type="transmembrane region" description="Helical" evidence="1">
    <location>
        <begin position="40"/>
        <end position="59"/>
    </location>
</feature>
<keyword evidence="1" id="KW-0812">Transmembrane</keyword>
<feature type="transmembrane region" description="Helical" evidence="1">
    <location>
        <begin position="6"/>
        <end position="28"/>
    </location>
</feature>